<accession>A0A2V4A300</accession>
<dbReference type="EMBL" id="QFLI01000001">
    <property type="protein sequence ID" value="PXY03086.1"/>
    <property type="molecule type" value="Genomic_DNA"/>
</dbReference>
<proteinExistence type="predicted"/>
<gene>
    <name evidence="2" type="ORF">DF185_03065</name>
</gene>
<feature type="transmembrane region" description="Helical" evidence="1">
    <location>
        <begin position="80"/>
        <end position="100"/>
    </location>
</feature>
<evidence type="ECO:0000313" key="3">
    <source>
        <dbReference type="Proteomes" id="UP000248079"/>
    </source>
</evidence>
<keyword evidence="1" id="KW-0812">Transmembrane</keyword>
<protein>
    <submittedName>
        <fullName evidence="2">Uncharacterized protein</fullName>
    </submittedName>
</protein>
<dbReference type="RefSeq" id="WP_110359242.1">
    <property type="nucleotide sequence ID" value="NZ_QFLI01000001.1"/>
</dbReference>
<comment type="caution">
    <text evidence="2">The sequence shown here is derived from an EMBL/GenBank/DDBJ whole genome shotgun (WGS) entry which is preliminary data.</text>
</comment>
<name>A0A2V4A300_9BACT</name>
<keyword evidence="1" id="KW-1133">Transmembrane helix</keyword>
<dbReference type="Proteomes" id="UP000248079">
    <property type="component" value="Unassembled WGS sequence"/>
</dbReference>
<feature type="transmembrane region" description="Helical" evidence="1">
    <location>
        <begin position="12"/>
        <end position="32"/>
    </location>
</feature>
<feature type="transmembrane region" description="Helical" evidence="1">
    <location>
        <begin position="47"/>
        <end position="68"/>
    </location>
</feature>
<keyword evidence="1" id="KW-0472">Membrane</keyword>
<sequence>MKASTLKSGITYREILIFLISSLAIVLFLFYIDEGYYSFDWIKEPLALVVLLIYFLPAFLCQLFIHTILLKINIPTGRTVLSVIIGIILGIGLVVSVFYLL</sequence>
<evidence type="ECO:0000313" key="2">
    <source>
        <dbReference type="EMBL" id="PXY03086.1"/>
    </source>
</evidence>
<organism evidence="2 3">
    <name type="scientific">Marinifilum breve</name>
    <dbReference type="NCBI Taxonomy" id="2184082"/>
    <lineage>
        <taxon>Bacteria</taxon>
        <taxon>Pseudomonadati</taxon>
        <taxon>Bacteroidota</taxon>
        <taxon>Bacteroidia</taxon>
        <taxon>Marinilabiliales</taxon>
        <taxon>Marinifilaceae</taxon>
    </lineage>
</organism>
<evidence type="ECO:0000256" key="1">
    <source>
        <dbReference type="SAM" id="Phobius"/>
    </source>
</evidence>
<keyword evidence="3" id="KW-1185">Reference proteome</keyword>
<reference evidence="2 3" key="1">
    <citation type="submission" date="2018-05" db="EMBL/GenBank/DDBJ databases">
        <title>Marinifilum breve JC075T sp. nov., a marine bacterium isolated from Yongle Blue Hole in the South China Sea.</title>
        <authorList>
            <person name="Fu T."/>
        </authorList>
    </citation>
    <scope>NUCLEOTIDE SEQUENCE [LARGE SCALE GENOMIC DNA]</scope>
    <source>
        <strain evidence="2 3">JC075</strain>
    </source>
</reference>
<dbReference type="AlphaFoldDB" id="A0A2V4A300"/>
<dbReference type="OrthoDB" id="9885469at2"/>